<evidence type="ECO:0000313" key="5">
    <source>
        <dbReference type="EMBL" id="WOO42593.1"/>
    </source>
</evidence>
<dbReference type="InterPro" id="IPR032783">
    <property type="entry name" value="AraC_lig"/>
</dbReference>
<dbReference type="PRINTS" id="PR00032">
    <property type="entry name" value="HTHARAC"/>
</dbReference>
<dbReference type="AlphaFoldDB" id="A0AAQ3QSK8"/>
<dbReference type="SUPFAM" id="SSF46689">
    <property type="entry name" value="Homeodomain-like"/>
    <property type="match status" value="2"/>
</dbReference>
<dbReference type="KEGG" id="puo:RZN69_05780"/>
<dbReference type="InterPro" id="IPR009057">
    <property type="entry name" value="Homeodomain-like_sf"/>
</dbReference>
<dbReference type="InterPro" id="IPR011051">
    <property type="entry name" value="RmlC_Cupin_sf"/>
</dbReference>
<evidence type="ECO:0000256" key="3">
    <source>
        <dbReference type="ARBA" id="ARBA00023163"/>
    </source>
</evidence>
<dbReference type="Gene3D" id="1.10.10.60">
    <property type="entry name" value="Homeodomain-like"/>
    <property type="match status" value="1"/>
</dbReference>
<dbReference type="PANTHER" id="PTHR46796">
    <property type="entry name" value="HTH-TYPE TRANSCRIPTIONAL ACTIVATOR RHAS-RELATED"/>
    <property type="match status" value="1"/>
</dbReference>
<dbReference type="InterPro" id="IPR018060">
    <property type="entry name" value="HTH_AraC"/>
</dbReference>
<dbReference type="GO" id="GO:0003700">
    <property type="term" value="F:DNA-binding transcription factor activity"/>
    <property type="evidence" value="ECO:0007669"/>
    <property type="project" value="InterPro"/>
</dbReference>
<feature type="domain" description="HTH araC/xylS-type" evidence="4">
    <location>
        <begin position="222"/>
        <end position="320"/>
    </location>
</feature>
<dbReference type="InterPro" id="IPR050204">
    <property type="entry name" value="AraC_XylS_family_regulators"/>
</dbReference>
<keyword evidence="1" id="KW-0805">Transcription regulation</keyword>
<evidence type="ECO:0000259" key="4">
    <source>
        <dbReference type="PROSITE" id="PS01124"/>
    </source>
</evidence>
<accession>A0AAQ3QSK8</accession>
<sequence>MSEVVTANSTNEAFRSVDPLGEALHALRFSGAFFCRSELTAPWGIDLPPMSDSLIFHIITEGAAWVRFANGERFAMEAGDFALLPQGRGHAILDAPETPAINLYDYERPLLSPRYELLKIDGGGAPAGLICGVVSVKDPAARRMVSLLPKIILMQASTPGNEWLRASVQLMLQEAISLGPGGDAVLTRTSDIFVLQAIRHWLQTDPHAQTGWLGALQDRQIGRVLSLIHQEPTRHWTVESLAETVGVSRSGLAARFVDLVGQTPMAYLRQWRFEVAHGWLVDTDKTLAGIAEELGYESEASFSRAYKKATGQTPGSVRRGSE</sequence>
<dbReference type="GO" id="GO:0043565">
    <property type="term" value="F:sequence-specific DNA binding"/>
    <property type="evidence" value="ECO:0007669"/>
    <property type="project" value="InterPro"/>
</dbReference>
<dbReference type="Proteomes" id="UP001304300">
    <property type="component" value="Chromosome"/>
</dbReference>
<reference evidence="5 6" key="1">
    <citation type="submission" date="2023-10" db="EMBL/GenBank/DDBJ databases">
        <title>Rubellicoccus peritrichatus gen. nov., sp. nov., isolated from an algae of coral reef tank.</title>
        <authorList>
            <person name="Luo J."/>
        </authorList>
    </citation>
    <scope>NUCLEOTIDE SEQUENCE [LARGE SCALE GENOMIC DNA]</scope>
    <source>
        <strain evidence="5 6">CR14</strain>
    </source>
</reference>
<organism evidence="5 6">
    <name type="scientific">Rubellicoccus peritrichatus</name>
    <dbReference type="NCBI Taxonomy" id="3080537"/>
    <lineage>
        <taxon>Bacteria</taxon>
        <taxon>Pseudomonadati</taxon>
        <taxon>Verrucomicrobiota</taxon>
        <taxon>Opitutia</taxon>
        <taxon>Puniceicoccales</taxon>
        <taxon>Cerasicoccaceae</taxon>
        <taxon>Rubellicoccus</taxon>
    </lineage>
</organism>
<keyword evidence="2" id="KW-0238">DNA-binding</keyword>
<evidence type="ECO:0000256" key="1">
    <source>
        <dbReference type="ARBA" id="ARBA00023015"/>
    </source>
</evidence>
<name>A0AAQ3QSK8_9BACT</name>
<dbReference type="InterPro" id="IPR020449">
    <property type="entry name" value="Tscrpt_reg_AraC-type_HTH"/>
</dbReference>
<evidence type="ECO:0000256" key="2">
    <source>
        <dbReference type="ARBA" id="ARBA00023125"/>
    </source>
</evidence>
<dbReference type="PANTHER" id="PTHR46796:SF7">
    <property type="entry name" value="ARAC FAMILY TRANSCRIPTIONAL REGULATOR"/>
    <property type="match status" value="1"/>
</dbReference>
<protein>
    <submittedName>
        <fullName evidence="5">AraC family transcriptional regulator</fullName>
    </submittedName>
</protein>
<dbReference type="Pfam" id="PF12852">
    <property type="entry name" value="Cupin_6"/>
    <property type="match status" value="1"/>
</dbReference>
<evidence type="ECO:0000313" key="6">
    <source>
        <dbReference type="Proteomes" id="UP001304300"/>
    </source>
</evidence>
<dbReference type="SUPFAM" id="SSF51182">
    <property type="entry name" value="RmlC-like cupins"/>
    <property type="match status" value="1"/>
</dbReference>
<keyword evidence="3" id="KW-0804">Transcription</keyword>
<proteinExistence type="predicted"/>
<dbReference type="EMBL" id="CP136920">
    <property type="protein sequence ID" value="WOO42593.1"/>
    <property type="molecule type" value="Genomic_DNA"/>
</dbReference>
<dbReference type="SMART" id="SM00342">
    <property type="entry name" value="HTH_ARAC"/>
    <property type="match status" value="1"/>
</dbReference>
<dbReference type="RefSeq" id="WP_317835117.1">
    <property type="nucleotide sequence ID" value="NZ_CP136920.1"/>
</dbReference>
<dbReference type="PROSITE" id="PS01124">
    <property type="entry name" value="HTH_ARAC_FAMILY_2"/>
    <property type="match status" value="1"/>
</dbReference>
<keyword evidence="6" id="KW-1185">Reference proteome</keyword>
<gene>
    <name evidence="5" type="ORF">RZN69_05780</name>
</gene>
<dbReference type="Pfam" id="PF12833">
    <property type="entry name" value="HTH_18"/>
    <property type="match status" value="1"/>
</dbReference>